<dbReference type="SUPFAM" id="SSF47113">
    <property type="entry name" value="Histone-fold"/>
    <property type="match status" value="1"/>
</dbReference>
<dbReference type="AlphaFoldDB" id="A0A0F9WA42"/>
<dbReference type="Gene3D" id="1.10.20.10">
    <property type="entry name" value="Histone, subunit A"/>
    <property type="match status" value="1"/>
</dbReference>
<accession>A0A0F9WA42</accession>
<dbReference type="InterPro" id="IPR009072">
    <property type="entry name" value="Histone-fold"/>
</dbReference>
<dbReference type="VEuPathDB" id="MicrosporidiaDB:G9O61_00g009750"/>
<dbReference type="OrthoDB" id="2193432at2759"/>
<name>A0A0F9WA42_9MICR</name>
<dbReference type="VEuPathDB" id="MicrosporidiaDB:G9O61_00g008070"/>
<proteinExistence type="predicted"/>
<dbReference type="GO" id="GO:0046982">
    <property type="term" value="F:protein heterodimerization activity"/>
    <property type="evidence" value="ECO:0007669"/>
    <property type="project" value="InterPro"/>
</dbReference>
<organism evidence="1 2">
    <name type="scientific">Vairimorpha ceranae</name>
    <dbReference type="NCBI Taxonomy" id="40302"/>
    <lineage>
        <taxon>Eukaryota</taxon>
        <taxon>Fungi</taxon>
        <taxon>Fungi incertae sedis</taxon>
        <taxon>Microsporidia</taxon>
        <taxon>Nosematidae</taxon>
        <taxon>Vairimorpha</taxon>
    </lineage>
</organism>
<keyword evidence="2" id="KW-1185">Reference proteome</keyword>
<dbReference type="GeneID" id="36319535"/>
<keyword evidence="1" id="KW-0396">Initiation factor</keyword>
<dbReference type="RefSeq" id="XP_024329562.1">
    <property type="nucleotide sequence ID" value="XM_024474610.1"/>
</dbReference>
<dbReference type="VEuPathDB" id="MicrosporidiaDB:AAJ76_218000883"/>
<evidence type="ECO:0000313" key="1">
    <source>
        <dbReference type="EMBL" id="KKO73820.1"/>
    </source>
</evidence>
<reference evidence="1 2" key="1">
    <citation type="journal article" date="2015" name="Environ. Microbiol.">
        <title>Genome analyses suggest the presence of polyploidy and recent human-driven expansions in eight global populations of the honeybee pathogen Nosema ceranae.</title>
        <authorList>
            <person name="Pelin A."/>
            <person name="Selman M."/>
            <person name="Aris-Brosou S."/>
            <person name="Farinelli L."/>
            <person name="Corradi N."/>
        </authorList>
    </citation>
    <scope>NUCLEOTIDE SEQUENCE [LARGE SCALE GENOMIC DNA]</scope>
    <source>
        <strain evidence="1 2">PA08 1199</strain>
    </source>
</reference>
<dbReference type="Proteomes" id="UP000034350">
    <property type="component" value="Unassembled WGS sequence"/>
</dbReference>
<comment type="caution">
    <text evidence="1">The sequence shown here is derived from an EMBL/GenBank/DDBJ whole genome shotgun (WGS) entry which is preliminary data.</text>
</comment>
<gene>
    <name evidence="1" type="ORF">AAJ76_218000883</name>
</gene>
<evidence type="ECO:0000313" key="2">
    <source>
        <dbReference type="Proteomes" id="UP000034350"/>
    </source>
</evidence>
<dbReference type="GO" id="GO:0003743">
    <property type="term" value="F:translation initiation factor activity"/>
    <property type="evidence" value="ECO:0007669"/>
    <property type="project" value="UniProtKB-KW"/>
</dbReference>
<sequence length="101" mass="11658">MNLDKHFLDGKKLSNLVNKKMDKEVIKNLQLLSEKFILDIINRSSMLCRHKGKSVIDTAEVSFVVEKDFDYSFGVREITNTNQVSASEHIEKMAELSRQNK</sequence>
<keyword evidence="1" id="KW-0648">Protein biosynthesis</keyword>
<protein>
    <submittedName>
        <fullName evidence="1">Transcription initiation factor tfiid subunit taf12-like protein</fullName>
    </submittedName>
</protein>
<dbReference type="EMBL" id="JPQZ01000218">
    <property type="protein sequence ID" value="KKO73820.1"/>
    <property type="molecule type" value="Genomic_DNA"/>
</dbReference>